<dbReference type="Proteomes" id="UP000831692">
    <property type="component" value="Chromosome"/>
</dbReference>
<dbReference type="SUPFAM" id="SSF52172">
    <property type="entry name" value="CheY-like"/>
    <property type="match status" value="1"/>
</dbReference>
<dbReference type="InterPro" id="IPR011006">
    <property type="entry name" value="CheY-like_superfamily"/>
</dbReference>
<evidence type="ECO:0000313" key="11">
    <source>
        <dbReference type="Proteomes" id="UP000831692"/>
    </source>
</evidence>
<sequence>MQGDWENQMKILIIEDNNEISEMLATILAADYTVQQAYSGTEGLLLFQQDAFDLILLDRMLPGKDGTQVLQEIRQTSTVPVIILTALDEPADVSTLLLAGANDYLTKPFNVEELKARIIVQLRTNKQTPPVASSHSYKNIQLLPDSFQLQREEATVQLKKKEFEIFSLLLTNPKKVYTKEMLYEAVWQEPYYGEENTINVHISHLRSKIKTLDPDEAYIDTVWGIGIKLA</sequence>
<evidence type="ECO:0000259" key="8">
    <source>
        <dbReference type="PROSITE" id="PS50110"/>
    </source>
</evidence>
<gene>
    <name evidence="10" type="primary">ompR_14</name>
    <name evidence="10" type="ORF">ENLAB_22130</name>
</gene>
<feature type="modified residue" description="4-aspartylphosphate" evidence="6">
    <location>
        <position position="58"/>
    </location>
</feature>
<feature type="domain" description="Response regulatory" evidence="8">
    <location>
        <begin position="10"/>
        <end position="122"/>
    </location>
</feature>
<evidence type="ECO:0000256" key="1">
    <source>
        <dbReference type="ARBA" id="ARBA00022553"/>
    </source>
</evidence>
<dbReference type="PANTHER" id="PTHR48111">
    <property type="entry name" value="REGULATOR OF RPOS"/>
    <property type="match status" value="1"/>
</dbReference>
<evidence type="ECO:0000259" key="9">
    <source>
        <dbReference type="PROSITE" id="PS51755"/>
    </source>
</evidence>
<dbReference type="Pfam" id="PF00486">
    <property type="entry name" value="Trans_reg_C"/>
    <property type="match status" value="1"/>
</dbReference>
<name>A0ABM7XU29_9ENTE</name>
<evidence type="ECO:0000313" key="10">
    <source>
        <dbReference type="EMBL" id="BDG68649.1"/>
    </source>
</evidence>
<dbReference type="Pfam" id="PF00072">
    <property type="entry name" value="Response_reg"/>
    <property type="match status" value="1"/>
</dbReference>
<dbReference type="PROSITE" id="PS50110">
    <property type="entry name" value="RESPONSE_REGULATORY"/>
    <property type="match status" value="1"/>
</dbReference>
<evidence type="ECO:0000256" key="4">
    <source>
        <dbReference type="ARBA" id="ARBA00023125"/>
    </source>
</evidence>
<keyword evidence="4 7" id="KW-0238">DNA-binding</keyword>
<dbReference type="InterPro" id="IPR039420">
    <property type="entry name" value="WalR-like"/>
</dbReference>
<feature type="DNA-binding region" description="OmpR/PhoB-type" evidence="7">
    <location>
        <begin position="132"/>
        <end position="230"/>
    </location>
</feature>
<accession>A0ABM7XU29</accession>
<dbReference type="InterPro" id="IPR001789">
    <property type="entry name" value="Sig_transdc_resp-reg_receiver"/>
</dbReference>
<dbReference type="SMART" id="SM00862">
    <property type="entry name" value="Trans_reg_C"/>
    <property type="match status" value="1"/>
</dbReference>
<keyword evidence="5" id="KW-0804">Transcription</keyword>
<dbReference type="CDD" id="cd17574">
    <property type="entry name" value="REC_OmpR"/>
    <property type="match status" value="1"/>
</dbReference>
<proteinExistence type="predicted"/>
<dbReference type="Gene3D" id="3.40.50.2300">
    <property type="match status" value="1"/>
</dbReference>
<keyword evidence="2" id="KW-0902">Two-component regulatory system</keyword>
<evidence type="ECO:0000256" key="5">
    <source>
        <dbReference type="ARBA" id="ARBA00023163"/>
    </source>
</evidence>
<dbReference type="InterPro" id="IPR001867">
    <property type="entry name" value="OmpR/PhoB-type_DNA-bd"/>
</dbReference>
<evidence type="ECO:0000256" key="3">
    <source>
        <dbReference type="ARBA" id="ARBA00023015"/>
    </source>
</evidence>
<organism evidence="10 11">
    <name type="scientific">Enterococcus innesii</name>
    <dbReference type="NCBI Taxonomy" id="2839759"/>
    <lineage>
        <taxon>Bacteria</taxon>
        <taxon>Bacillati</taxon>
        <taxon>Bacillota</taxon>
        <taxon>Bacilli</taxon>
        <taxon>Lactobacillales</taxon>
        <taxon>Enterococcaceae</taxon>
        <taxon>Enterococcus</taxon>
    </lineage>
</organism>
<dbReference type="EMBL" id="AP025635">
    <property type="protein sequence ID" value="BDG68649.1"/>
    <property type="molecule type" value="Genomic_DNA"/>
</dbReference>
<keyword evidence="11" id="KW-1185">Reference proteome</keyword>
<dbReference type="SMART" id="SM00448">
    <property type="entry name" value="REC"/>
    <property type="match status" value="1"/>
</dbReference>
<protein>
    <submittedName>
        <fullName evidence="10">Two-component system response regulator</fullName>
    </submittedName>
</protein>
<keyword evidence="1 6" id="KW-0597">Phosphoprotein</keyword>
<evidence type="ECO:0000256" key="6">
    <source>
        <dbReference type="PROSITE-ProRule" id="PRU00169"/>
    </source>
</evidence>
<evidence type="ECO:0000256" key="7">
    <source>
        <dbReference type="PROSITE-ProRule" id="PRU01091"/>
    </source>
</evidence>
<evidence type="ECO:0000256" key="2">
    <source>
        <dbReference type="ARBA" id="ARBA00023012"/>
    </source>
</evidence>
<dbReference type="Gene3D" id="1.10.10.10">
    <property type="entry name" value="Winged helix-like DNA-binding domain superfamily/Winged helix DNA-binding domain"/>
    <property type="match status" value="1"/>
</dbReference>
<dbReference type="PANTHER" id="PTHR48111:SF2">
    <property type="entry name" value="RESPONSE REGULATOR SAER"/>
    <property type="match status" value="1"/>
</dbReference>
<dbReference type="CDD" id="cd00383">
    <property type="entry name" value="trans_reg_C"/>
    <property type="match status" value="1"/>
</dbReference>
<dbReference type="PROSITE" id="PS51755">
    <property type="entry name" value="OMPR_PHOB"/>
    <property type="match status" value="1"/>
</dbReference>
<dbReference type="InterPro" id="IPR036388">
    <property type="entry name" value="WH-like_DNA-bd_sf"/>
</dbReference>
<keyword evidence="3" id="KW-0805">Transcription regulation</keyword>
<reference evidence="10 11" key="1">
    <citation type="submission" date="2022-03" db="EMBL/GenBank/DDBJ databases">
        <title>Complete genome sequence of Enterococcus innesii DB-1.</title>
        <authorList>
            <person name="Fukuda D."/>
            <person name="Nolasco-Hipolito C."/>
        </authorList>
    </citation>
    <scope>NUCLEOTIDE SEQUENCE [LARGE SCALE GENOMIC DNA]</scope>
    <source>
        <strain evidence="10 11">DB-1</strain>
    </source>
</reference>
<feature type="domain" description="OmpR/PhoB-type" evidence="9">
    <location>
        <begin position="132"/>
        <end position="230"/>
    </location>
</feature>